<dbReference type="EMBL" id="BMQC01000003">
    <property type="protein sequence ID" value="GGK22621.1"/>
    <property type="molecule type" value="Genomic_DNA"/>
</dbReference>
<gene>
    <name evidence="2" type="ORF">GCM10010124_13930</name>
</gene>
<dbReference type="RefSeq" id="WP_229789405.1">
    <property type="nucleotide sequence ID" value="NZ_BMQC01000003.1"/>
</dbReference>
<keyword evidence="3" id="KW-1185">Reference proteome</keyword>
<evidence type="ECO:0000259" key="1">
    <source>
        <dbReference type="Pfam" id="PF11716"/>
    </source>
</evidence>
<evidence type="ECO:0000313" key="3">
    <source>
        <dbReference type="Proteomes" id="UP000662200"/>
    </source>
</evidence>
<dbReference type="AlphaFoldDB" id="A0A8J3BL82"/>
<organism evidence="2 3">
    <name type="scientific">Pilimelia terevasa</name>
    <dbReference type="NCBI Taxonomy" id="53372"/>
    <lineage>
        <taxon>Bacteria</taxon>
        <taxon>Bacillati</taxon>
        <taxon>Actinomycetota</taxon>
        <taxon>Actinomycetes</taxon>
        <taxon>Micromonosporales</taxon>
        <taxon>Micromonosporaceae</taxon>
        <taxon>Pilimelia</taxon>
    </lineage>
</organism>
<feature type="domain" description="Mycothiol-dependent maleylpyruvate isomerase metal-binding" evidence="1">
    <location>
        <begin position="8"/>
        <end position="158"/>
    </location>
</feature>
<dbReference type="Proteomes" id="UP000662200">
    <property type="component" value="Unassembled WGS sequence"/>
</dbReference>
<dbReference type="GO" id="GO:0046872">
    <property type="term" value="F:metal ion binding"/>
    <property type="evidence" value="ECO:0007669"/>
    <property type="project" value="InterPro"/>
</dbReference>
<dbReference type="Pfam" id="PF11716">
    <property type="entry name" value="MDMPI_N"/>
    <property type="match status" value="1"/>
</dbReference>
<protein>
    <recommendedName>
        <fullName evidence="1">Mycothiol-dependent maleylpyruvate isomerase metal-binding domain-containing protein</fullName>
    </recommendedName>
</protein>
<comment type="caution">
    <text evidence="2">The sequence shown here is derived from an EMBL/GenBank/DDBJ whole genome shotgun (WGS) entry which is preliminary data.</text>
</comment>
<evidence type="ECO:0000313" key="2">
    <source>
        <dbReference type="EMBL" id="GGK22621.1"/>
    </source>
</evidence>
<proteinExistence type="predicted"/>
<reference evidence="2" key="1">
    <citation type="journal article" date="2014" name="Int. J. Syst. Evol. Microbiol.">
        <title>Complete genome sequence of Corynebacterium casei LMG S-19264T (=DSM 44701T), isolated from a smear-ripened cheese.</title>
        <authorList>
            <consortium name="US DOE Joint Genome Institute (JGI-PGF)"/>
            <person name="Walter F."/>
            <person name="Albersmeier A."/>
            <person name="Kalinowski J."/>
            <person name="Ruckert C."/>
        </authorList>
    </citation>
    <scope>NUCLEOTIDE SEQUENCE</scope>
    <source>
        <strain evidence="2">JCM 3091</strain>
    </source>
</reference>
<dbReference type="InterPro" id="IPR034660">
    <property type="entry name" value="DinB/YfiT-like"/>
</dbReference>
<accession>A0A8J3BL82</accession>
<reference evidence="2" key="2">
    <citation type="submission" date="2020-09" db="EMBL/GenBank/DDBJ databases">
        <authorList>
            <person name="Sun Q."/>
            <person name="Ohkuma M."/>
        </authorList>
    </citation>
    <scope>NUCLEOTIDE SEQUENCE</scope>
    <source>
        <strain evidence="2">JCM 3091</strain>
    </source>
</reference>
<dbReference type="SUPFAM" id="SSF109854">
    <property type="entry name" value="DinB/YfiT-like putative metalloenzymes"/>
    <property type="match status" value="1"/>
</dbReference>
<name>A0A8J3BL82_9ACTN</name>
<dbReference type="Gene3D" id="1.20.120.450">
    <property type="entry name" value="dinb family like domain"/>
    <property type="match status" value="1"/>
</dbReference>
<sequence>MIRDAYLAAATVLTDFLDHPAIGAAWGAPSRLPKMTVGGVAVHLGSAIGRVPPLLAALPPDEAPIPLLEHFVRASWRGGDIDNPRNTEIRTGSEAAAGDGGAALVKQCRGHLAELRERLPVEPTDRVVPFAPGPWALTLDDFLITRLVETAVHLDDLAVSVGQEAPDLPPEALAPVFAVLTRLAVHEHGPTAVLRALARAERAPASIAVL</sequence>
<dbReference type="InterPro" id="IPR024344">
    <property type="entry name" value="MDMPI_metal-binding"/>
</dbReference>